<evidence type="ECO:0000313" key="1">
    <source>
        <dbReference type="EMBL" id="KAG5666057.1"/>
    </source>
</evidence>
<gene>
    <name evidence="1" type="ORF">PVAND_017749</name>
</gene>
<sequence length="241" mass="28321">MEVLKTASKRDNCSAYYVEEIDQLYLAKKGSNFLQCYFFPCTASGQLVNGQFFECEYRKTHSNHNSGKSQYNYFLFWNELKCEVKRGLKNNKIIFEDIYNKHRENIFPIIVSYESISSTLRKMKSKCENYLPTPHSVNEIIQYLPPNSKLLSITSLNGRQMIHNIQQSCLRAGQNIAIFDESFLQEISQISDMAFIDSTFQYFPSIFQQLMIIHMEVKEYTFVVAMILMTRKTYEAYDDCF</sequence>
<reference evidence="1" key="1">
    <citation type="submission" date="2021-03" db="EMBL/GenBank/DDBJ databases">
        <title>Chromosome level genome of the anhydrobiotic midge Polypedilum vanderplanki.</title>
        <authorList>
            <person name="Yoshida Y."/>
            <person name="Kikawada T."/>
            <person name="Gusev O."/>
        </authorList>
    </citation>
    <scope>NUCLEOTIDE SEQUENCE</scope>
    <source>
        <strain evidence="1">NIAS01</strain>
        <tissue evidence="1">Whole body or cell culture</tissue>
    </source>
</reference>
<organism evidence="1 2">
    <name type="scientific">Polypedilum vanderplanki</name>
    <name type="common">Sleeping chironomid midge</name>
    <dbReference type="NCBI Taxonomy" id="319348"/>
    <lineage>
        <taxon>Eukaryota</taxon>
        <taxon>Metazoa</taxon>
        <taxon>Ecdysozoa</taxon>
        <taxon>Arthropoda</taxon>
        <taxon>Hexapoda</taxon>
        <taxon>Insecta</taxon>
        <taxon>Pterygota</taxon>
        <taxon>Neoptera</taxon>
        <taxon>Endopterygota</taxon>
        <taxon>Diptera</taxon>
        <taxon>Nematocera</taxon>
        <taxon>Chironomoidea</taxon>
        <taxon>Chironomidae</taxon>
        <taxon>Chironominae</taxon>
        <taxon>Polypedilum</taxon>
        <taxon>Polypedilum</taxon>
    </lineage>
</organism>
<comment type="caution">
    <text evidence="1">The sequence shown here is derived from an EMBL/GenBank/DDBJ whole genome shotgun (WGS) entry which is preliminary data.</text>
</comment>
<protein>
    <submittedName>
        <fullName evidence="1">Uncharacterized protein</fullName>
    </submittedName>
</protein>
<feature type="non-terminal residue" evidence="1">
    <location>
        <position position="1"/>
    </location>
</feature>
<proteinExistence type="predicted"/>
<name>A0A9J6B866_POLVA</name>
<dbReference type="EMBL" id="JADBJN010000252">
    <property type="protein sequence ID" value="KAG5666057.1"/>
    <property type="molecule type" value="Genomic_DNA"/>
</dbReference>
<evidence type="ECO:0000313" key="2">
    <source>
        <dbReference type="Proteomes" id="UP001107558"/>
    </source>
</evidence>
<dbReference type="AlphaFoldDB" id="A0A9J6B866"/>
<dbReference type="Proteomes" id="UP001107558">
    <property type="component" value="Unassembled WGS sequence"/>
</dbReference>
<keyword evidence="2" id="KW-1185">Reference proteome</keyword>
<accession>A0A9J6B866</accession>